<dbReference type="PANTHER" id="PTHR34929:SF1">
    <property type="entry name" value="INAF MOTIF CONTAINING 2"/>
    <property type="match status" value="1"/>
</dbReference>
<feature type="region of interest" description="Disordered" evidence="1">
    <location>
        <begin position="197"/>
        <end position="218"/>
    </location>
</feature>
<reference evidence="4" key="1">
    <citation type="submission" date="2025-08" db="UniProtKB">
        <authorList>
            <consortium name="RefSeq"/>
        </authorList>
    </citation>
    <scope>IDENTIFICATION</scope>
    <source>
        <tissue evidence="4">Whole organism</tissue>
    </source>
</reference>
<evidence type="ECO:0000256" key="1">
    <source>
        <dbReference type="SAM" id="MobiDB-lite"/>
    </source>
</evidence>
<dbReference type="Pfam" id="PF15018">
    <property type="entry name" value="InaF-motif"/>
    <property type="match status" value="1"/>
</dbReference>
<feature type="compositionally biased region" description="Basic and acidic residues" evidence="1">
    <location>
        <begin position="21"/>
        <end position="35"/>
    </location>
</feature>
<organism evidence="3 4">
    <name type="scientific">Hyalella azteca</name>
    <name type="common">Amphipod</name>
    <dbReference type="NCBI Taxonomy" id="294128"/>
    <lineage>
        <taxon>Eukaryota</taxon>
        <taxon>Metazoa</taxon>
        <taxon>Ecdysozoa</taxon>
        <taxon>Arthropoda</taxon>
        <taxon>Crustacea</taxon>
        <taxon>Multicrustacea</taxon>
        <taxon>Malacostraca</taxon>
        <taxon>Eumalacostraca</taxon>
        <taxon>Peracarida</taxon>
        <taxon>Amphipoda</taxon>
        <taxon>Senticaudata</taxon>
        <taxon>Talitrida</taxon>
        <taxon>Talitroidea</taxon>
        <taxon>Hyalellidae</taxon>
        <taxon>Hyalella</taxon>
    </lineage>
</organism>
<dbReference type="RefSeq" id="XP_047741648.1">
    <property type="nucleotide sequence ID" value="XM_047885692.1"/>
</dbReference>
<dbReference type="GeneID" id="108676755"/>
<dbReference type="AlphaFoldDB" id="A0A979FXX1"/>
<keyword evidence="2" id="KW-0472">Membrane</keyword>
<name>A0A979FXX1_HYAAZ</name>
<dbReference type="OrthoDB" id="8113027at2759"/>
<dbReference type="Proteomes" id="UP000694843">
    <property type="component" value="Unplaced"/>
</dbReference>
<sequence length="644" mass="72716">MYLGNDMAHTATGDTMFDGKGSADTDSKNSSEGNKEALSLNDSNAYGCADSDTVLTIPTTKRKNADVTKFYRYEVKKHKKMVRILTVVAYVICVSMAAIILSLYYVFLWDPNMTKYRGMHLGTTECDDLIKKVKTDADFLILDTTDILHRADQLKEDTQRLVLCAASAKASNATDAAASDRAAAGHSPEAVGEVEMPRAEAWTSQGSPASQNNSTSRKFQFTRKNISKFEEYPGLNSGAYQSRLRSFGLSSGVIKEVRTRPMTPDFLHLDNTQKFRQNFSQVRTVENQQERTSILLKDYRSLRKALEPSGNERTEGKELYRKEFPVQNRTKIDSENTPIAGRSNSVPNVLVFTTNQKHEGKFNSSDGGSLLNFEKYGNISKIYLKESNLHNFTSMLKQEEVIKKYDSTNSNVEPVKEVYKYQRFNVEPLEDVNKHKGFNEVVNIVFDSDDDVRKNIPGPGQAPLYASYSPSHRSRKNNPVFRMISRHPLERTGMFSLNSSEQHRVDTQNGSEINASHVNRHVKNIKGENNSVEFSASRTITTTTNYQTRPEFYTEFHRTKNPYQLNQDVGHDASEFANTGKLRVASKARVKSEAEPRSDLITEKATEFKDANRLQATENIPGAPLTKIFRIMDYADDVFEDTIE</sequence>
<keyword evidence="2" id="KW-0812">Transmembrane</keyword>
<dbReference type="InterPro" id="IPR029162">
    <property type="entry name" value="InaF-motif"/>
</dbReference>
<feature type="transmembrane region" description="Helical" evidence="2">
    <location>
        <begin position="82"/>
        <end position="107"/>
    </location>
</feature>
<evidence type="ECO:0000313" key="4">
    <source>
        <dbReference type="RefSeq" id="XP_047741648.1"/>
    </source>
</evidence>
<feature type="region of interest" description="Disordered" evidence="1">
    <location>
        <begin position="18"/>
        <end position="38"/>
    </location>
</feature>
<keyword evidence="2" id="KW-1133">Transmembrane helix</keyword>
<accession>A0A979FXX1</accession>
<protein>
    <submittedName>
        <fullName evidence="4">Uncharacterized protein LOC108676755 isoform X1</fullName>
    </submittedName>
</protein>
<feature type="compositionally biased region" description="Polar residues" evidence="1">
    <location>
        <begin position="202"/>
        <end position="218"/>
    </location>
</feature>
<evidence type="ECO:0000313" key="3">
    <source>
        <dbReference type="Proteomes" id="UP000694843"/>
    </source>
</evidence>
<keyword evidence="3" id="KW-1185">Reference proteome</keyword>
<proteinExistence type="predicted"/>
<evidence type="ECO:0000256" key="2">
    <source>
        <dbReference type="SAM" id="Phobius"/>
    </source>
</evidence>
<gene>
    <name evidence="4" type="primary">LOC108676755</name>
</gene>
<dbReference type="PANTHER" id="PTHR34929">
    <property type="entry name" value="ZGC:153157"/>
    <property type="match status" value="1"/>
</dbReference>